<reference evidence="2" key="1">
    <citation type="journal article" date="2020" name="Nature">
        <title>Giant virus diversity and host interactions through global metagenomics.</title>
        <authorList>
            <person name="Schulz F."/>
            <person name="Roux S."/>
            <person name="Paez-Espino D."/>
            <person name="Jungbluth S."/>
            <person name="Walsh D.A."/>
            <person name="Denef V.J."/>
            <person name="McMahon K.D."/>
            <person name="Konstantinidis K.T."/>
            <person name="Eloe-Fadrosh E.A."/>
            <person name="Kyrpides N.C."/>
            <person name="Woyke T."/>
        </authorList>
    </citation>
    <scope>NUCLEOTIDE SEQUENCE</scope>
    <source>
        <strain evidence="2">GVMAG-M-3300023184-186</strain>
    </source>
</reference>
<dbReference type="AlphaFoldDB" id="A0A6C0I326"/>
<accession>A0A6C0I326</accession>
<keyword evidence="1" id="KW-0175">Coiled coil</keyword>
<organism evidence="2">
    <name type="scientific">viral metagenome</name>
    <dbReference type="NCBI Taxonomy" id="1070528"/>
    <lineage>
        <taxon>unclassified sequences</taxon>
        <taxon>metagenomes</taxon>
        <taxon>organismal metagenomes</taxon>
    </lineage>
</organism>
<dbReference type="EMBL" id="MN740071">
    <property type="protein sequence ID" value="QHT86543.1"/>
    <property type="molecule type" value="Genomic_DNA"/>
</dbReference>
<name>A0A6C0I326_9ZZZZ</name>
<sequence>MKKNTKYAAKKPIVAAKEAPAPIKATVNVPIKYPSRTFTQREQADKLTGYLEVGNNVWPQIRYGTHIRYYLKTGEFRTGGFVAKNPVEVVISEDNDMEDKSHNGKKMYIKIQNGFNDKLKGFYQWVVAYDDIDKIYIKPDAGVLTMVHTLESIVGNLNENIQKLALTARVLEKRISQLENHFLPVYK</sequence>
<proteinExistence type="predicted"/>
<evidence type="ECO:0000256" key="1">
    <source>
        <dbReference type="SAM" id="Coils"/>
    </source>
</evidence>
<evidence type="ECO:0000313" key="2">
    <source>
        <dbReference type="EMBL" id="QHT86543.1"/>
    </source>
</evidence>
<feature type="coiled-coil region" evidence="1">
    <location>
        <begin position="154"/>
        <end position="181"/>
    </location>
</feature>
<protein>
    <submittedName>
        <fullName evidence="2">Uncharacterized protein</fullName>
    </submittedName>
</protein>